<proteinExistence type="predicted"/>
<dbReference type="CDD" id="cd03794">
    <property type="entry name" value="GT4_WbuB-like"/>
    <property type="match status" value="1"/>
</dbReference>
<keyword evidence="3" id="KW-1185">Reference proteome</keyword>
<dbReference type="InterPro" id="IPR050194">
    <property type="entry name" value="Glycosyltransferase_grp1"/>
</dbReference>
<dbReference type="PANTHER" id="PTHR45947:SF3">
    <property type="entry name" value="SULFOQUINOVOSYL TRANSFERASE SQD2"/>
    <property type="match status" value="1"/>
</dbReference>
<dbReference type="InterPro" id="IPR001296">
    <property type="entry name" value="Glyco_trans_1"/>
</dbReference>
<protein>
    <submittedName>
        <fullName evidence="2">Colanic acid biosynthesis glycosyl transferase WcaI</fullName>
    </submittedName>
</protein>
<dbReference type="EMBL" id="QRDV01000001">
    <property type="protein sequence ID" value="RED46390.1"/>
    <property type="molecule type" value="Genomic_DNA"/>
</dbReference>
<evidence type="ECO:0000313" key="2">
    <source>
        <dbReference type="EMBL" id="RED46390.1"/>
    </source>
</evidence>
<feature type="domain" description="Glycosyl transferase family 1" evidence="1">
    <location>
        <begin position="215"/>
        <end position="379"/>
    </location>
</feature>
<comment type="caution">
    <text evidence="2">The sequence shown here is derived from an EMBL/GenBank/DDBJ whole genome shotgun (WGS) entry which is preliminary data.</text>
</comment>
<dbReference type="Pfam" id="PF00534">
    <property type="entry name" value="Glycos_transf_1"/>
    <property type="match status" value="1"/>
</dbReference>
<evidence type="ECO:0000259" key="1">
    <source>
        <dbReference type="Pfam" id="PF00534"/>
    </source>
</evidence>
<dbReference type="Proteomes" id="UP000256980">
    <property type="component" value="Unassembled WGS sequence"/>
</dbReference>
<sequence length="401" mass="46514">MKIKYITFISLNYAPEDSAIGLYSTQWVDFLRESGYEVTVVTAFPYYPKWEISKEYKQKKTFLKEDLNGTTVLRYKQYVPKNPSFLKRIIHLSDFTFGSFFNLFKIKECDLVISIVPFTTSVFLGYIQKKRFKVKLWTHIQDFEFDAALQTGVGNNKNFIFSLLFKLEKWLFSKSDVASTISYSMLNRLSEKTNAEQFFLPNWIDNEKINPENSKKHRYLDSEKIKILYSGNIGDKQDWDVFIQFCKDIDKKKYEIVVVGDGSKKEWVCNEILPFENVNYYPPVPFKELSDLLCSADVHILFQKPDVIDTVMPSKVLGMMASTKPSLIIGNDKSEVKSIFDASKAGLYYSEYTSDVVNGLKLITSDIEKAQKDGKEARNYVIENFSKEKILSNMLKKLKSL</sequence>
<dbReference type="AlphaFoldDB" id="A0A3D9HA57"/>
<keyword evidence="2" id="KW-0808">Transferase</keyword>
<accession>A0A3D9HA57</accession>
<dbReference type="SUPFAM" id="SSF53756">
    <property type="entry name" value="UDP-Glycosyltransferase/glycogen phosphorylase"/>
    <property type="match status" value="1"/>
</dbReference>
<name>A0A3D9HA57_9FLAO</name>
<organism evidence="2 3">
    <name type="scientific">Winogradskyella eximia</name>
    <dbReference type="NCBI Taxonomy" id="262006"/>
    <lineage>
        <taxon>Bacteria</taxon>
        <taxon>Pseudomonadati</taxon>
        <taxon>Bacteroidota</taxon>
        <taxon>Flavobacteriia</taxon>
        <taxon>Flavobacteriales</taxon>
        <taxon>Flavobacteriaceae</taxon>
        <taxon>Winogradskyella</taxon>
    </lineage>
</organism>
<dbReference type="RefSeq" id="WP_220352387.1">
    <property type="nucleotide sequence ID" value="NZ_QRDV01000001.1"/>
</dbReference>
<dbReference type="PANTHER" id="PTHR45947">
    <property type="entry name" value="SULFOQUINOVOSYL TRANSFERASE SQD2"/>
    <property type="match status" value="1"/>
</dbReference>
<dbReference type="Gene3D" id="3.40.50.2000">
    <property type="entry name" value="Glycogen Phosphorylase B"/>
    <property type="match status" value="2"/>
</dbReference>
<reference evidence="2 3" key="1">
    <citation type="submission" date="2018-07" db="EMBL/GenBank/DDBJ databases">
        <title>Genomic Encyclopedia of Type Strains, Phase III (KMG-III): the genomes of soil and plant-associated and newly described type strains.</title>
        <authorList>
            <person name="Whitman W."/>
        </authorList>
    </citation>
    <scope>NUCLEOTIDE SEQUENCE [LARGE SCALE GENOMIC DNA]</scope>
    <source>
        <strain evidence="2 3">CECT 7946</strain>
    </source>
</reference>
<gene>
    <name evidence="2" type="ORF">DFQ10_101160</name>
</gene>
<dbReference type="NCBIfam" id="NF007640">
    <property type="entry name" value="PRK10307.1"/>
    <property type="match status" value="1"/>
</dbReference>
<dbReference type="GO" id="GO:0016758">
    <property type="term" value="F:hexosyltransferase activity"/>
    <property type="evidence" value="ECO:0007669"/>
    <property type="project" value="TreeGrafter"/>
</dbReference>
<evidence type="ECO:0000313" key="3">
    <source>
        <dbReference type="Proteomes" id="UP000256980"/>
    </source>
</evidence>